<feature type="non-terminal residue" evidence="3">
    <location>
        <position position="110"/>
    </location>
</feature>
<evidence type="ECO:0000256" key="1">
    <source>
        <dbReference type="ARBA" id="ARBA00023002"/>
    </source>
</evidence>
<dbReference type="Pfam" id="PF00248">
    <property type="entry name" value="Aldo_ket_red"/>
    <property type="match status" value="1"/>
</dbReference>
<organism evidence="3">
    <name type="scientific">marine metagenome</name>
    <dbReference type="NCBI Taxonomy" id="408172"/>
    <lineage>
        <taxon>unclassified sequences</taxon>
        <taxon>metagenomes</taxon>
        <taxon>ecological metagenomes</taxon>
    </lineage>
</organism>
<protein>
    <recommendedName>
        <fullName evidence="2">NADP-dependent oxidoreductase domain-containing protein</fullName>
    </recommendedName>
</protein>
<sequence length="110" mass="12088">MEYQNLGRTGIKVSRVCLGTAFRGQQEENICIDVIDQAIDLGCNFIDTALYGEGRSETFVGKALAGKRDDIVICTKVMGSIGNSPNHTGLSRLNLMRAVEDSLRRLQTDH</sequence>
<evidence type="ECO:0000313" key="3">
    <source>
        <dbReference type="EMBL" id="SVB27278.1"/>
    </source>
</evidence>
<dbReference type="InterPro" id="IPR023210">
    <property type="entry name" value="NADP_OxRdtase_dom"/>
</dbReference>
<dbReference type="Gene3D" id="3.20.20.100">
    <property type="entry name" value="NADP-dependent oxidoreductase domain"/>
    <property type="match status" value="1"/>
</dbReference>
<dbReference type="SUPFAM" id="SSF51430">
    <property type="entry name" value="NAD(P)-linked oxidoreductase"/>
    <property type="match status" value="1"/>
</dbReference>
<evidence type="ECO:0000259" key="2">
    <source>
        <dbReference type="Pfam" id="PF00248"/>
    </source>
</evidence>
<dbReference type="InterPro" id="IPR036812">
    <property type="entry name" value="NAD(P)_OxRdtase_dom_sf"/>
</dbReference>
<dbReference type="GO" id="GO:0016491">
    <property type="term" value="F:oxidoreductase activity"/>
    <property type="evidence" value="ECO:0007669"/>
    <property type="project" value="UniProtKB-KW"/>
</dbReference>
<feature type="domain" description="NADP-dependent oxidoreductase" evidence="2">
    <location>
        <begin position="16"/>
        <end position="110"/>
    </location>
</feature>
<gene>
    <name evidence="3" type="ORF">METZ01_LOCUS180132</name>
</gene>
<name>A0A382CM35_9ZZZZ</name>
<dbReference type="PANTHER" id="PTHR43364:SF4">
    <property type="entry name" value="NAD(P)-LINKED OXIDOREDUCTASE SUPERFAMILY PROTEIN"/>
    <property type="match status" value="1"/>
</dbReference>
<reference evidence="3" key="1">
    <citation type="submission" date="2018-05" db="EMBL/GenBank/DDBJ databases">
        <authorList>
            <person name="Lanie J.A."/>
            <person name="Ng W.-L."/>
            <person name="Kazmierczak K.M."/>
            <person name="Andrzejewski T.M."/>
            <person name="Davidsen T.M."/>
            <person name="Wayne K.J."/>
            <person name="Tettelin H."/>
            <person name="Glass J.I."/>
            <person name="Rusch D."/>
            <person name="Podicherti R."/>
            <person name="Tsui H.-C.T."/>
            <person name="Winkler M.E."/>
        </authorList>
    </citation>
    <scope>NUCLEOTIDE SEQUENCE</scope>
</reference>
<dbReference type="InterPro" id="IPR050523">
    <property type="entry name" value="AKR_Detox_Biosynth"/>
</dbReference>
<dbReference type="EMBL" id="UINC01035217">
    <property type="protein sequence ID" value="SVB27278.1"/>
    <property type="molecule type" value="Genomic_DNA"/>
</dbReference>
<dbReference type="GO" id="GO:0005829">
    <property type="term" value="C:cytosol"/>
    <property type="evidence" value="ECO:0007669"/>
    <property type="project" value="TreeGrafter"/>
</dbReference>
<dbReference type="AlphaFoldDB" id="A0A382CM35"/>
<accession>A0A382CM35</accession>
<proteinExistence type="predicted"/>
<keyword evidence="1" id="KW-0560">Oxidoreductase</keyword>
<dbReference type="PANTHER" id="PTHR43364">
    <property type="entry name" value="NADH-SPECIFIC METHYLGLYOXAL REDUCTASE-RELATED"/>
    <property type="match status" value="1"/>
</dbReference>